<organism evidence="1 2">
    <name type="scientific">Gomphosphaeria aponina SAG 52.96 = DSM 107014</name>
    <dbReference type="NCBI Taxonomy" id="1521640"/>
    <lineage>
        <taxon>Bacteria</taxon>
        <taxon>Bacillati</taxon>
        <taxon>Cyanobacteriota</taxon>
        <taxon>Cyanophyceae</taxon>
        <taxon>Oscillatoriophycideae</taxon>
        <taxon>Chroococcales</taxon>
        <taxon>Gomphosphaeriaceae</taxon>
        <taxon>Gomphosphaeria</taxon>
    </lineage>
</organism>
<protein>
    <submittedName>
        <fullName evidence="1">Cellulose-binding protein</fullName>
    </submittedName>
</protein>
<dbReference type="AlphaFoldDB" id="A0A941GW30"/>
<accession>A0A941GW30</accession>
<name>A0A941GW30_9CHRO</name>
<evidence type="ECO:0000313" key="1">
    <source>
        <dbReference type="EMBL" id="MBR8828705.1"/>
    </source>
</evidence>
<gene>
    <name evidence="1" type="ORF">DSM107014_12530</name>
</gene>
<dbReference type="EMBL" id="JADQBC010000083">
    <property type="protein sequence ID" value="MBR8828705.1"/>
    <property type="molecule type" value="Genomic_DNA"/>
</dbReference>
<reference evidence="1" key="1">
    <citation type="submission" date="2021-02" db="EMBL/GenBank/DDBJ databases">
        <title>Metagenome analyses of Stigonema ocellatum DSM 106950, Chlorogloea purpurea SAG 13.99 and Gomphosphaeria aponina DSM 107014.</title>
        <authorList>
            <person name="Marter P."/>
            <person name="Huang S."/>
        </authorList>
    </citation>
    <scope>NUCLEOTIDE SEQUENCE</scope>
    <source>
        <strain evidence="1">JP213</strain>
    </source>
</reference>
<evidence type="ECO:0000313" key="2">
    <source>
        <dbReference type="Proteomes" id="UP000767446"/>
    </source>
</evidence>
<sequence length="585" mass="66602">MMKNAKKLKILGFVTIFSLSLALVFILKLNFHQLEAKDELTNQAPQASVSLGTNLNVIADWSTEMPFLDAFKSSRQWITQCQKGEVGCSGSWGSQEYDKLDLDENGWVKSLPKPEDPPEYTRVSTLMFTGMEGNYPGGKYVVLYEGEGTIKYDFDAQKDETASQPQRDVINVTPSGKGIQLIITATDPKKNGNYLRNIRVVQEQYETTYQAEIFNPVFLEKISKYSALRFMDWMGTNNSEQGEWSKRPKIEQASYAYGGKAPREIMVALANRLKADPWFNMPHKATDEYLTNFAQTVKDSLDPSLTIYVEYSNEVWNPQFEQFHWVRDNGAIPGGKTPYQSYGVRTAQMCDIWKGVFGTQSNRVKCVMGTQTSNPWVADQVLNCDQWQAAPCYQHGIDVLAITGYFSGMLGKPENEKTLESWLDSAYIDEFAKALTQLKNGSVFQLKDNRDVQSLVQRFNDYSTMAKEKGLNLVVYEGGSHVVGLENVVNNERITQFFTELHRRPEFYHLYREMLAAWQDPEGVRTLFMHFTDIGSSSKWGSWGALENVYQESSPRYDALMDFIASLNSKKPVEQLSIPDEWLDN</sequence>
<comment type="caution">
    <text evidence="1">The sequence shown here is derived from an EMBL/GenBank/DDBJ whole genome shotgun (WGS) entry which is preliminary data.</text>
</comment>
<dbReference type="Proteomes" id="UP000767446">
    <property type="component" value="Unassembled WGS sequence"/>
</dbReference>
<proteinExistence type="predicted"/>